<reference evidence="2" key="1">
    <citation type="submission" date="2018-03" db="EMBL/GenBank/DDBJ databases">
        <authorList>
            <person name="Guldener U."/>
        </authorList>
    </citation>
    <scope>NUCLEOTIDE SEQUENCE</scope>
</reference>
<name>A0AAE8MTY6_9PEZI</name>
<comment type="caution">
    <text evidence="2">The sequence shown here is derived from an EMBL/GenBank/DDBJ whole genome shotgun (WGS) entry which is preliminary data.</text>
</comment>
<dbReference type="EMBL" id="ONZQ02000003">
    <property type="protein sequence ID" value="SPN99808.1"/>
    <property type="molecule type" value="Genomic_DNA"/>
</dbReference>
<evidence type="ECO:0000256" key="1">
    <source>
        <dbReference type="SAM" id="MobiDB-lite"/>
    </source>
</evidence>
<protein>
    <recommendedName>
        <fullName evidence="4">Geranylgeranyl pyrophosphate synthetase</fullName>
    </recommendedName>
</protein>
<dbReference type="Proteomes" id="UP001187682">
    <property type="component" value="Unassembled WGS sequence"/>
</dbReference>
<organism evidence="2 3">
    <name type="scientific">Cephalotrichum gorgonifer</name>
    <dbReference type="NCBI Taxonomy" id="2041049"/>
    <lineage>
        <taxon>Eukaryota</taxon>
        <taxon>Fungi</taxon>
        <taxon>Dikarya</taxon>
        <taxon>Ascomycota</taxon>
        <taxon>Pezizomycotina</taxon>
        <taxon>Sordariomycetes</taxon>
        <taxon>Hypocreomycetidae</taxon>
        <taxon>Microascales</taxon>
        <taxon>Microascaceae</taxon>
        <taxon>Cephalotrichum</taxon>
    </lineage>
</organism>
<accession>A0AAE8MTY6</accession>
<proteinExistence type="predicted"/>
<sequence length="475" mass="51954">MAHHWPKSSYGGSWEKRSQVASTPAPPLGPLLSTIEQKDLLAESAKYTESARITDCEYVASFNWRNSRRPSIFVPGNPPRWTPMSGTQRFPRDSGSFPLDRNGYHSPKHPFEATALSILHAKPEPPEIDFDFVCASASLGYLISFCLGGNEFRPFRALVEVVGGAVHLFRRDNSPAELIPDVQGYGHTFPDAYTSWDSGTAGSTSHQRVIRYALGGLNILLRGEIDGYLPWSAPARAPKAKVASVDELVAGLDMSNLSPRTTTDTETSAIAVRTAGSAPVPQSSLFDLKTRSVSRKGDDILTQQLPRLWRSQIPNFILAFHERGVFDDITVRNVRDRIVAWERENAETIAVLIALLRRLADIVSTSEGGKVELTATVEGRIEVREQLPDAGEVLSSNVRARWGAWLEQARGVPEKGGSSVAVTPATDSTDSDVEADAFSERIRVHNSAWDSEPESEKDYTACGASSCGYCGECGY</sequence>
<evidence type="ECO:0000313" key="3">
    <source>
        <dbReference type="Proteomes" id="UP001187682"/>
    </source>
</evidence>
<evidence type="ECO:0008006" key="4">
    <source>
        <dbReference type="Google" id="ProtNLM"/>
    </source>
</evidence>
<gene>
    <name evidence="2" type="ORF">DNG_02660</name>
</gene>
<dbReference type="PANTHER" id="PTHR35179">
    <property type="entry name" value="PROTEIN CBG02620"/>
    <property type="match status" value="1"/>
</dbReference>
<dbReference type="AlphaFoldDB" id="A0AAE8MTY6"/>
<dbReference type="PANTHER" id="PTHR35179:SF2">
    <property type="entry name" value="START DOMAIN-CONTAINING PROTEIN"/>
    <property type="match status" value="1"/>
</dbReference>
<keyword evidence="3" id="KW-1185">Reference proteome</keyword>
<feature type="region of interest" description="Disordered" evidence="1">
    <location>
        <begin position="1"/>
        <end position="31"/>
    </location>
</feature>
<evidence type="ECO:0000313" key="2">
    <source>
        <dbReference type="EMBL" id="SPN99808.1"/>
    </source>
</evidence>